<name>A0A4C1Z4P9_EUMVA</name>
<dbReference type="EMBL" id="BGZK01001589">
    <property type="protein sequence ID" value="GBP82828.1"/>
    <property type="molecule type" value="Genomic_DNA"/>
</dbReference>
<proteinExistence type="predicted"/>
<reference evidence="1 2" key="1">
    <citation type="journal article" date="2019" name="Commun. Biol.">
        <title>The bagworm genome reveals a unique fibroin gene that provides high tensile strength.</title>
        <authorList>
            <person name="Kono N."/>
            <person name="Nakamura H."/>
            <person name="Ohtoshi R."/>
            <person name="Tomita M."/>
            <person name="Numata K."/>
            <person name="Arakawa K."/>
        </authorList>
    </citation>
    <scope>NUCLEOTIDE SEQUENCE [LARGE SCALE GENOMIC DNA]</scope>
</reference>
<comment type="caution">
    <text evidence="1">The sequence shown here is derived from an EMBL/GenBank/DDBJ whole genome shotgun (WGS) entry which is preliminary data.</text>
</comment>
<keyword evidence="2" id="KW-1185">Reference proteome</keyword>
<sequence>MQATSSGLWLLCNVNASEKRRRNERGMAGEGRGKRSQNNKSLRLLRLETEPWSLYVERDCYRLRNIEITGETVAKYLAEVAKTEKDNIQATKRNNIEKTSNAEIKAIDVHANELAGKILLAMRAEYFTSGHLAEVVRRLKADRQRNRRRPAVARPGDAFVIRRDIKNVKERISKRTVYNNGF</sequence>
<dbReference type="Proteomes" id="UP000299102">
    <property type="component" value="Unassembled WGS sequence"/>
</dbReference>
<gene>
    <name evidence="1" type="ORF">EVAR_56127_1</name>
</gene>
<accession>A0A4C1Z4P9</accession>
<evidence type="ECO:0000313" key="1">
    <source>
        <dbReference type="EMBL" id="GBP82828.1"/>
    </source>
</evidence>
<organism evidence="1 2">
    <name type="scientific">Eumeta variegata</name>
    <name type="common">Bagworm moth</name>
    <name type="synonym">Eumeta japonica</name>
    <dbReference type="NCBI Taxonomy" id="151549"/>
    <lineage>
        <taxon>Eukaryota</taxon>
        <taxon>Metazoa</taxon>
        <taxon>Ecdysozoa</taxon>
        <taxon>Arthropoda</taxon>
        <taxon>Hexapoda</taxon>
        <taxon>Insecta</taxon>
        <taxon>Pterygota</taxon>
        <taxon>Neoptera</taxon>
        <taxon>Endopterygota</taxon>
        <taxon>Lepidoptera</taxon>
        <taxon>Glossata</taxon>
        <taxon>Ditrysia</taxon>
        <taxon>Tineoidea</taxon>
        <taxon>Psychidae</taxon>
        <taxon>Oiketicinae</taxon>
        <taxon>Eumeta</taxon>
    </lineage>
</organism>
<protein>
    <submittedName>
        <fullName evidence="1">Uncharacterized protein</fullName>
    </submittedName>
</protein>
<evidence type="ECO:0000313" key="2">
    <source>
        <dbReference type="Proteomes" id="UP000299102"/>
    </source>
</evidence>
<dbReference type="AlphaFoldDB" id="A0A4C1Z4P9"/>